<accession>A0A9D1I6V3</accession>
<dbReference type="EMBL" id="DVMM01000067">
    <property type="protein sequence ID" value="HIU29338.1"/>
    <property type="molecule type" value="Genomic_DNA"/>
</dbReference>
<proteinExistence type="predicted"/>
<sequence>MKQKGASYRILLRCSLLILTLGILLCGAVRSFGESEPPSNAFDMEEQLIIPTNKTQITLRTGSGFFYPVKQTLTECEKLEVLEKGLWYKVRYEDTSGYVYSALFVDEEGF</sequence>
<reference evidence="1" key="2">
    <citation type="journal article" date="2021" name="PeerJ">
        <title>Extensive microbial diversity within the chicken gut microbiome revealed by metagenomics and culture.</title>
        <authorList>
            <person name="Gilroy R."/>
            <person name="Ravi A."/>
            <person name="Getino M."/>
            <person name="Pursley I."/>
            <person name="Horton D.L."/>
            <person name="Alikhan N.F."/>
            <person name="Baker D."/>
            <person name="Gharbi K."/>
            <person name="Hall N."/>
            <person name="Watson M."/>
            <person name="Adriaenssens E.M."/>
            <person name="Foster-Nyarko E."/>
            <person name="Jarju S."/>
            <person name="Secka A."/>
            <person name="Antonio M."/>
            <person name="Oren A."/>
            <person name="Chaudhuri R.R."/>
            <person name="La Ragione R."/>
            <person name="Hildebrand F."/>
            <person name="Pallen M.J."/>
        </authorList>
    </citation>
    <scope>NUCLEOTIDE SEQUENCE</scope>
    <source>
        <strain evidence="1">CHK195-4489</strain>
    </source>
</reference>
<dbReference type="Proteomes" id="UP000824089">
    <property type="component" value="Unassembled WGS sequence"/>
</dbReference>
<reference evidence="1" key="1">
    <citation type="submission" date="2020-10" db="EMBL/GenBank/DDBJ databases">
        <authorList>
            <person name="Gilroy R."/>
        </authorList>
    </citation>
    <scope>NUCLEOTIDE SEQUENCE</scope>
    <source>
        <strain evidence="1">CHK195-4489</strain>
    </source>
</reference>
<comment type="caution">
    <text evidence="1">The sequence shown here is derived from an EMBL/GenBank/DDBJ whole genome shotgun (WGS) entry which is preliminary data.</text>
</comment>
<protein>
    <submittedName>
        <fullName evidence="1">SH3 domain-containing protein</fullName>
    </submittedName>
</protein>
<dbReference type="AlphaFoldDB" id="A0A9D1I6V3"/>
<evidence type="ECO:0000313" key="1">
    <source>
        <dbReference type="EMBL" id="HIU29338.1"/>
    </source>
</evidence>
<evidence type="ECO:0000313" key="2">
    <source>
        <dbReference type="Proteomes" id="UP000824089"/>
    </source>
</evidence>
<name>A0A9D1I6V3_9CLOT</name>
<feature type="non-terminal residue" evidence="1">
    <location>
        <position position="110"/>
    </location>
</feature>
<dbReference type="Gene3D" id="2.30.30.40">
    <property type="entry name" value="SH3 Domains"/>
    <property type="match status" value="1"/>
</dbReference>
<organism evidence="1 2">
    <name type="scientific">Candidatus Egerieisoma faecipullorum</name>
    <dbReference type="NCBI Taxonomy" id="2840963"/>
    <lineage>
        <taxon>Bacteria</taxon>
        <taxon>Bacillati</taxon>
        <taxon>Bacillota</taxon>
        <taxon>Clostridia</taxon>
        <taxon>Eubacteriales</taxon>
        <taxon>Clostridiaceae</taxon>
        <taxon>Clostridiaceae incertae sedis</taxon>
        <taxon>Candidatus Egerieisoma</taxon>
    </lineage>
</organism>
<gene>
    <name evidence="1" type="ORF">IAD50_03455</name>
</gene>